<feature type="domain" description="TIL-like" evidence="1">
    <location>
        <begin position="42"/>
        <end position="82"/>
    </location>
</feature>
<evidence type="ECO:0000313" key="5">
    <source>
        <dbReference type="WBParaSite" id="DME_0000494401-mRNA-1"/>
    </source>
</evidence>
<evidence type="ECO:0000313" key="4">
    <source>
        <dbReference type="Proteomes" id="UP000274756"/>
    </source>
</evidence>
<dbReference type="WBParaSite" id="DME_0000494401-mRNA-1">
    <property type="protein sequence ID" value="DME_0000494401-mRNA-1"/>
    <property type="gene ID" value="DME_0000494401"/>
</dbReference>
<dbReference type="Proteomes" id="UP000038040">
    <property type="component" value="Unplaced"/>
</dbReference>
<dbReference type="Proteomes" id="UP000274756">
    <property type="component" value="Unassembled WGS sequence"/>
</dbReference>
<name>A0A0N4UCF1_DRAME</name>
<dbReference type="AlphaFoldDB" id="A0A0N4UCF1"/>
<evidence type="ECO:0000313" key="2">
    <source>
        <dbReference type="EMBL" id="VDN58770.1"/>
    </source>
</evidence>
<evidence type="ECO:0000313" key="3">
    <source>
        <dbReference type="Proteomes" id="UP000038040"/>
    </source>
</evidence>
<sequence length="449" mass="51570">MPYGSIVLIIVQCSNADIPHMRFFELGQIFQDFGCLSTNIICGRNMAFYTIEEENTSNSIKCWQRCSCLDKKYVEISGKCIEKPFMDTNEILQRKKMENASLNIIQHVLKIEERFNFFYFQMKIRSCKVRNPEGAGVEAIARKEIEKRCLRMGTCSLNKIFYEIGCIKEGHSCGRNMELVIIDKRLSFTSKRWKCVMQCQCRHEYIESNGRCTKITKNLHEKIICLRGGCTLNQIVQDISCSLNGRFCGRNMTFVLIKGSKHRHHHICIVQYKCVEGYDEENGQCIKENEKRRTKNICLENGCEVGMTIHDEGCHLTGEKCGNNMIFKVVNSTVRNETYSIYCTQRCSCINSDFIYSERNSGCEEKGIGDLSSTTSHDTITTGMHDFENNFQSHTKKGYNLGEEISDLGCRLRNHECGINRKFIVVEEFSAEHDSIIKGCIVRCSCTVE</sequence>
<reference evidence="5" key="1">
    <citation type="submission" date="2017-02" db="UniProtKB">
        <authorList>
            <consortium name="WormBaseParasite"/>
        </authorList>
    </citation>
    <scope>IDENTIFICATION</scope>
</reference>
<feature type="domain" description="TIL-like" evidence="1">
    <location>
        <begin position="245"/>
        <end position="287"/>
    </location>
</feature>
<accession>A0A0N4UCF1</accession>
<keyword evidence="4" id="KW-1185">Reference proteome</keyword>
<feature type="domain" description="TIL-like" evidence="1">
    <location>
        <begin position="317"/>
        <end position="350"/>
    </location>
</feature>
<reference evidence="2 4" key="2">
    <citation type="submission" date="2018-11" db="EMBL/GenBank/DDBJ databases">
        <authorList>
            <consortium name="Pathogen Informatics"/>
        </authorList>
    </citation>
    <scope>NUCLEOTIDE SEQUENCE [LARGE SCALE GENOMIC DNA]</scope>
</reference>
<feature type="domain" description="TIL-like" evidence="1">
    <location>
        <begin position="170"/>
        <end position="213"/>
    </location>
</feature>
<protein>
    <submittedName>
        <fullName evidence="5">Cysteine-rich protein</fullName>
    </submittedName>
</protein>
<dbReference type="EMBL" id="UYYG01001172">
    <property type="protein sequence ID" value="VDN58770.1"/>
    <property type="molecule type" value="Genomic_DNA"/>
</dbReference>
<evidence type="ECO:0000259" key="1">
    <source>
        <dbReference type="Pfam" id="PF22897"/>
    </source>
</evidence>
<gene>
    <name evidence="2" type="ORF">DME_LOCUS8743</name>
</gene>
<organism evidence="3 5">
    <name type="scientific">Dracunculus medinensis</name>
    <name type="common">Guinea worm</name>
    <dbReference type="NCBI Taxonomy" id="318479"/>
    <lineage>
        <taxon>Eukaryota</taxon>
        <taxon>Metazoa</taxon>
        <taxon>Ecdysozoa</taxon>
        <taxon>Nematoda</taxon>
        <taxon>Chromadorea</taxon>
        <taxon>Rhabditida</taxon>
        <taxon>Spirurina</taxon>
        <taxon>Dracunculoidea</taxon>
        <taxon>Dracunculidae</taxon>
        <taxon>Dracunculus</taxon>
    </lineage>
</organism>
<dbReference type="Pfam" id="PF22897">
    <property type="entry name" value="TIL_2"/>
    <property type="match status" value="4"/>
</dbReference>
<dbReference type="InterPro" id="IPR054450">
    <property type="entry name" value="TIL-like_dom"/>
</dbReference>
<dbReference type="OrthoDB" id="409374at2759"/>
<proteinExistence type="predicted"/>